<dbReference type="PANTHER" id="PTHR43124">
    <property type="entry name" value="PURINE EFFLUX PUMP PBUE"/>
    <property type="match status" value="1"/>
</dbReference>
<dbReference type="Gene3D" id="1.20.1250.20">
    <property type="entry name" value="MFS general substrate transporter like domains"/>
    <property type="match status" value="1"/>
</dbReference>
<feature type="transmembrane region" description="Helical" evidence="7">
    <location>
        <begin position="7"/>
        <end position="28"/>
    </location>
</feature>
<organism evidence="9 10">
    <name type="scientific">Paenibacillus silagei</name>
    <dbReference type="NCBI Taxonomy" id="1670801"/>
    <lineage>
        <taxon>Bacteria</taxon>
        <taxon>Bacillati</taxon>
        <taxon>Bacillota</taxon>
        <taxon>Bacilli</taxon>
        <taxon>Bacillales</taxon>
        <taxon>Paenibacillaceae</taxon>
        <taxon>Paenibacillus</taxon>
    </lineage>
</organism>
<dbReference type="EMBL" id="JAGGLV010000011">
    <property type="protein sequence ID" value="MBP2113403.1"/>
    <property type="molecule type" value="Genomic_DNA"/>
</dbReference>
<keyword evidence="2" id="KW-0813">Transport</keyword>
<comment type="subcellular location">
    <subcellularLocation>
        <location evidence="1">Cell membrane</location>
        <topology evidence="1">Multi-pass membrane protein</topology>
    </subcellularLocation>
</comment>
<reference evidence="9 10" key="1">
    <citation type="submission" date="2021-03" db="EMBL/GenBank/DDBJ databases">
        <title>Genomic Encyclopedia of Type Strains, Phase IV (KMG-IV): sequencing the most valuable type-strain genomes for metagenomic binning, comparative biology and taxonomic classification.</title>
        <authorList>
            <person name="Goeker M."/>
        </authorList>
    </citation>
    <scope>NUCLEOTIDE SEQUENCE [LARGE SCALE GENOMIC DNA]</scope>
    <source>
        <strain evidence="9 10">DSM 101953</strain>
    </source>
</reference>
<name>A0ABS4NTL2_9BACL</name>
<feature type="transmembrane region" description="Helical" evidence="7">
    <location>
        <begin position="72"/>
        <end position="91"/>
    </location>
</feature>
<dbReference type="InterPro" id="IPR050189">
    <property type="entry name" value="MFS_Efflux_Transporters"/>
</dbReference>
<protein>
    <submittedName>
        <fullName evidence="9">DHA1 family putative efflux transporter-like MFS transporter</fullName>
    </submittedName>
</protein>
<evidence type="ECO:0000256" key="3">
    <source>
        <dbReference type="ARBA" id="ARBA00022475"/>
    </source>
</evidence>
<evidence type="ECO:0000313" key="9">
    <source>
        <dbReference type="EMBL" id="MBP2113403.1"/>
    </source>
</evidence>
<dbReference type="Proteomes" id="UP000773462">
    <property type="component" value="Unassembled WGS sequence"/>
</dbReference>
<evidence type="ECO:0000256" key="6">
    <source>
        <dbReference type="ARBA" id="ARBA00023136"/>
    </source>
</evidence>
<dbReference type="InterPro" id="IPR036259">
    <property type="entry name" value="MFS_trans_sf"/>
</dbReference>
<proteinExistence type="predicted"/>
<evidence type="ECO:0000256" key="5">
    <source>
        <dbReference type="ARBA" id="ARBA00022989"/>
    </source>
</evidence>
<dbReference type="SUPFAM" id="SSF103473">
    <property type="entry name" value="MFS general substrate transporter"/>
    <property type="match status" value="1"/>
</dbReference>
<dbReference type="Pfam" id="PF07690">
    <property type="entry name" value="MFS_1"/>
    <property type="match status" value="1"/>
</dbReference>
<dbReference type="CDD" id="cd17324">
    <property type="entry name" value="MFS_NepI_like"/>
    <property type="match status" value="1"/>
</dbReference>
<gene>
    <name evidence="9" type="ORF">J2Z70_003563</name>
</gene>
<dbReference type="InterPro" id="IPR011701">
    <property type="entry name" value="MFS"/>
</dbReference>
<comment type="caution">
    <text evidence="9">The sequence shown here is derived from an EMBL/GenBank/DDBJ whole genome shotgun (WGS) entry which is preliminary data.</text>
</comment>
<feature type="transmembrane region" description="Helical" evidence="7">
    <location>
        <begin position="48"/>
        <end position="65"/>
    </location>
</feature>
<keyword evidence="4 7" id="KW-0812">Transmembrane</keyword>
<feature type="domain" description="Major facilitator superfamily (MFS) profile" evidence="8">
    <location>
        <begin position="6"/>
        <end position="382"/>
    </location>
</feature>
<evidence type="ECO:0000256" key="4">
    <source>
        <dbReference type="ARBA" id="ARBA00022692"/>
    </source>
</evidence>
<keyword evidence="10" id="KW-1185">Reference proteome</keyword>
<feature type="transmembrane region" description="Helical" evidence="7">
    <location>
        <begin position="292"/>
        <end position="309"/>
    </location>
</feature>
<dbReference type="PANTHER" id="PTHR43124:SF10">
    <property type="entry name" value="PURINE EFFLUX PUMP PBUE"/>
    <property type="match status" value="1"/>
</dbReference>
<feature type="transmembrane region" description="Helical" evidence="7">
    <location>
        <begin position="160"/>
        <end position="182"/>
    </location>
</feature>
<evidence type="ECO:0000313" key="10">
    <source>
        <dbReference type="Proteomes" id="UP000773462"/>
    </source>
</evidence>
<evidence type="ECO:0000256" key="2">
    <source>
        <dbReference type="ARBA" id="ARBA00022448"/>
    </source>
</evidence>
<keyword evidence="6 7" id="KW-0472">Membrane</keyword>
<dbReference type="PROSITE" id="PS50850">
    <property type="entry name" value="MFS"/>
    <property type="match status" value="1"/>
</dbReference>
<evidence type="ECO:0000256" key="7">
    <source>
        <dbReference type="SAM" id="Phobius"/>
    </source>
</evidence>
<dbReference type="InterPro" id="IPR020846">
    <property type="entry name" value="MFS_dom"/>
</dbReference>
<dbReference type="RefSeq" id="WP_209875408.1">
    <property type="nucleotide sequence ID" value="NZ_JAGGLV010000011.1"/>
</dbReference>
<accession>A0ABS4NTL2</accession>
<evidence type="ECO:0000256" key="1">
    <source>
        <dbReference type="ARBA" id="ARBA00004651"/>
    </source>
</evidence>
<evidence type="ECO:0000259" key="8">
    <source>
        <dbReference type="PROSITE" id="PS50850"/>
    </source>
</evidence>
<keyword evidence="5 7" id="KW-1133">Transmembrane helix</keyword>
<keyword evidence="3" id="KW-1003">Cell membrane</keyword>
<feature type="transmembrane region" description="Helical" evidence="7">
    <location>
        <begin position="97"/>
        <end position="118"/>
    </location>
</feature>
<feature type="transmembrane region" description="Helical" evidence="7">
    <location>
        <begin position="266"/>
        <end position="286"/>
    </location>
</feature>
<feature type="transmembrane region" description="Helical" evidence="7">
    <location>
        <begin position="359"/>
        <end position="381"/>
    </location>
</feature>
<feature type="transmembrane region" description="Helical" evidence="7">
    <location>
        <begin position="130"/>
        <end position="148"/>
    </location>
</feature>
<feature type="transmembrane region" description="Helical" evidence="7">
    <location>
        <begin position="203"/>
        <end position="225"/>
    </location>
</feature>
<feature type="transmembrane region" description="Helical" evidence="7">
    <location>
        <begin position="329"/>
        <end position="353"/>
    </location>
</feature>
<sequence length="401" mass="42289">MGQNWKIFILAVVCFIVGTSEYMITGILDKVAADTGVTLSQAGQLMTVYALAYAIGTPVLMGVTARFDRRKLLLYSLGLIIVSNALIMIFPGYGFMLFARIIMALGTGVFVVTSLALAAKLAPSNKKGSAIATVLMGVTASLILGVPIGRVIAAAYDWRLIFGGISLLALVSLPVLASAIPRMEGDEPISFAKQLAMVKRPRIALSLAINFFMTMGYGIAFTYLSPYLLEVAGMSDRWVSGALFAYGIASLIGSKAGGSGTDRWGVARTLTGATLLNMVMLILLSVVSGTSIFLVFSVLVLWSLFSWAASPSQQYDLLTLSPKTSGVMLALNTSVLQLAIAAGAGLGGIVINYLSLQAITWVAAASVAVAAIISAALFGRISYRSRQEIQRAEILTSTAPE</sequence>
<feature type="transmembrane region" description="Helical" evidence="7">
    <location>
        <begin position="237"/>
        <end position="254"/>
    </location>
</feature>